<dbReference type="InterPro" id="IPR009075">
    <property type="entry name" value="AcylCo_DH/oxidase_C"/>
</dbReference>
<feature type="domain" description="Acyl-CoA oxidase/dehydrogenase middle" evidence="9">
    <location>
        <begin position="128"/>
        <end position="211"/>
    </location>
</feature>
<evidence type="ECO:0000256" key="7">
    <source>
        <dbReference type="RuleBase" id="RU362125"/>
    </source>
</evidence>
<accession>A0ABP8NYH1</accession>
<dbReference type="PANTHER" id="PTHR48083:SF13">
    <property type="entry name" value="ACYL-COA DEHYDROGENASE FAMILY MEMBER 11"/>
    <property type="match status" value="1"/>
</dbReference>
<comment type="similarity">
    <text evidence="2 7">Belongs to the acyl-CoA dehydrogenase family.</text>
</comment>
<dbReference type="InterPro" id="IPR009100">
    <property type="entry name" value="AcylCoA_DH/oxidase_NM_dom_sf"/>
</dbReference>
<reference evidence="12" key="1">
    <citation type="journal article" date="2019" name="Int. J. Syst. Evol. Microbiol.">
        <title>The Global Catalogue of Microorganisms (GCM) 10K type strain sequencing project: providing services to taxonomists for standard genome sequencing and annotation.</title>
        <authorList>
            <consortium name="The Broad Institute Genomics Platform"/>
            <consortium name="The Broad Institute Genome Sequencing Center for Infectious Disease"/>
            <person name="Wu L."/>
            <person name="Ma J."/>
        </authorList>
    </citation>
    <scope>NUCLEOTIDE SEQUENCE [LARGE SCALE GENOMIC DNA]</scope>
    <source>
        <strain evidence="12">JCM 32206</strain>
    </source>
</reference>
<dbReference type="Pfam" id="PF02770">
    <property type="entry name" value="Acyl-CoA_dh_M"/>
    <property type="match status" value="1"/>
</dbReference>
<name>A0ABP8NYH1_9NOCA</name>
<evidence type="ECO:0000259" key="10">
    <source>
        <dbReference type="Pfam" id="PF02771"/>
    </source>
</evidence>
<dbReference type="SUPFAM" id="SSF56645">
    <property type="entry name" value="Acyl-CoA dehydrogenase NM domain-like"/>
    <property type="match status" value="1"/>
</dbReference>
<dbReference type="Pfam" id="PF00441">
    <property type="entry name" value="Acyl-CoA_dh_1"/>
    <property type="match status" value="1"/>
</dbReference>
<evidence type="ECO:0000256" key="3">
    <source>
        <dbReference type="ARBA" id="ARBA00011738"/>
    </source>
</evidence>
<keyword evidence="5 7" id="KW-0274">FAD</keyword>
<dbReference type="Pfam" id="PF02771">
    <property type="entry name" value="Acyl-CoA_dh_N"/>
    <property type="match status" value="1"/>
</dbReference>
<dbReference type="PROSITE" id="PS00073">
    <property type="entry name" value="ACYL_COA_DH_2"/>
    <property type="match status" value="1"/>
</dbReference>
<dbReference type="InterPro" id="IPR037069">
    <property type="entry name" value="AcylCoA_DH/ox_N_sf"/>
</dbReference>
<evidence type="ECO:0000256" key="6">
    <source>
        <dbReference type="ARBA" id="ARBA00023002"/>
    </source>
</evidence>
<keyword evidence="12" id="KW-1185">Reference proteome</keyword>
<dbReference type="PANTHER" id="PTHR48083">
    <property type="entry name" value="MEDIUM-CHAIN SPECIFIC ACYL-COA DEHYDROGENASE, MITOCHONDRIAL-RELATED"/>
    <property type="match status" value="1"/>
</dbReference>
<dbReference type="InterPro" id="IPR046373">
    <property type="entry name" value="Acyl-CoA_Oxase/DH_mid-dom_sf"/>
</dbReference>
<evidence type="ECO:0000259" key="8">
    <source>
        <dbReference type="Pfam" id="PF00441"/>
    </source>
</evidence>
<dbReference type="Gene3D" id="2.40.110.10">
    <property type="entry name" value="Butyryl-CoA Dehydrogenase, subunit A, domain 2"/>
    <property type="match status" value="1"/>
</dbReference>
<evidence type="ECO:0000259" key="9">
    <source>
        <dbReference type="Pfam" id="PF02770"/>
    </source>
</evidence>
<dbReference type="InterPro" id="IPR036250">
    <property type="entry name" value="AcylCo_DH-like_C"/>
</dbReference>
<dbReference type="InterPro" id="IPR006091">
    <property type="entry name" value="Acyl-CoA_Oxase/DH_mid-dom"/>
</dbReference>
<dbReference type="Gene3D" id="1.10.540.10">
    <property type="entry name" value="Acyl-CoA dehydrogenase/oxidase, N-terminal domain"/>
    <property type="match status" value="1"/>
</dbReference>
<dbReference type="Gene3D" id="1.20.140.10">
    <property type="entry name" value="Butyryl-CoA Dehydrogenase, subunit A, domain 3"/>
    <property type="match status" value="1"/>
</dbReference>
<comment type="caution">
    <text evidence="11">The sequence shown here is derived from an EMBL/GenBank/DDBJ whole genome shotgun (WGS) entry which is preliminary data.</text>
</comment>
<proteinExistence type="inferred from homology"/>
<evidence type="ECO:0000256" key="4">
    <source>
        <dbReference type="ARBA" id="ARBA00022630"/>
    </source>
</evidence>
<feature type="domain" description="Acyl-CoA dehydrogenase/oxidase C-terminal" evidence="8">
    <location>
        <begin position="248"/>
        <end position="399"/>
    </location>
</feature>
<organism evidence="11 12">
    <name type="scientific">Rhodococcus olei</name>
    <dbReference type="NCBI Taxonomy" id="2161675"/>
    <lineage>
        <taxon>Bacteria</taxon>
        <taxon>Bacillati</taxon>
        <taxon>Actinomycetota</taxon>
        <taxon>Actinomycetes</taxon>
        <taxon>Mycobacteriales</taxon>
        <taxon>Nocardiaceae</taxon>
        <taxon>Rhodococcus</taxon>
    </lineage>
</organism>
<keyword evidence="4 7" id="KW-0285">Flavoprotein</keyword>
<dbReference type="SUPFAM" id="SSF47203">
    <property type="entry name" value="Acyl-CoA dehydrogenase C-terminal domain-like"/>
    <property type="match status" value="1"/>
</dbReference>
<evidence type="ECO:0000256" key="2">
    <source>
        <dbReference type="ARBA" id="ARBA00009347"/>
    </source>
</evidence>
<dbReference type="RefSeq" id="WP_345342794.1">
    <property type="nucleotide sequence ID" value="NZ_BAABFB010000024.1"/>
</dbReference>
<dbReference type="InterPro" id="IPR006089">
    <property type="entry name" value="Acyl-CoA_DH_CS"/>
</dbReference>
<keyword evidence="6 7" id="KW-0560">Oxidoreductase</keyword>
<comment type="cofactor">
    <cofactor evidence="1 7">
        <name>FAD</name>
        <dbReference type="ChEBI" id="CHEBI:57692"/>
    </cofactor>
</comment>
<gene>
    <name evidence="11" type="ORF">GCM10023094_11280</name>
</gene>
<evidence type="ECO:0000313" key="11">
    <source>
        <dbReference type="EMBL" id="GAA4474872.1"/>
    </source>
</evidence>
<dbReference type="InterPro" id="IPR013786">
    <property type="entry name" value="AcylCoA_DH/ox_N"/>
</dbReference>
<evidence type="ECO:0000313" key="12">
    <source>
        <dbReference type="Proteomes" id="UP001501183"/>
    </source>
</evidence>
<dbReference type="EMBL" id="BAABFB010000024">
    <property type="protein sequence ID" value="GAA4474872.1"/>
    <property type="molecule type" value="Genomic_DNA"/>
</dbReference>
<evidence type="ECO:0000256" key="1">
    <source>
        <dbReference type="ARBA" id="ARBA00001974"/>
    </source>
</evidence>
<dbReference type="InterPro" id="IPR050741">
    <property type="entry name" value="Acyl-CoA_dehydrogenase"/>
</dbReference>
<protein>
    <submittedName>
        <fullName evidence="11">Acyl-CoA dehydrogenase family protein</fullName>
    </submittedName>
</protein>
<feature type="domain" description="Acyl-CoA dehydrogenase/oxidase N-terminal" evidence="10">
    <location>
        <begin position="10"/>
        <end position="124"/>
    </location>
</feature>
<dbReference type="Proteomes" id="UP001501183">
    <property type="component" value="Unassembled WGS sequence"/>
</dbReference>
<sequence length="434" mass="47553">MSWDFSTEPELEAKLSWMREFVRNEILPLEVADLTVDAYDRVTAELKQEVKDRGLWAAHLPTELGGGGAGQLQLALMHEILGMCLHAPPIFGNSAPDSGNAELLSQGGTDEQKRRWMDPLLAGELRSCFSMTEPGTASSDPTLLTTTAVRRGDEYVINGHKWFSSNASCADFFIVMAVTDPEAPPHRRASMIIVPKGTPGLEVVRDIPNMGGPMGSPSGVVVPHYSGPGEVIYRDVTVPADHIIGSEGDGFLLAQKRLGPGRIQHAMRWLGQARRAFDMMNERAVSRVAQGSALADKQLVQQMVAESAAELEAARLLTLQTAWKMDRYGVKGALVDISLIKFWGARVLYNTIDRALQVHGSLGFSADMPLERMYRDARAARIADGPDEIHKVTAARRILKSYAPVDVPTEHIPTRSDAARKKFAHLLDSVALNR</sequence>
<evidence type="ECO:0000256" key="5">
    <source>
        <dbReference type="ARBA" id="ARBA00022827"/>
    </source>
</evidence>
<comment type="subunit">
    <text evidence="3">Homodimer.</text>
</comment>